<accession>A0AAV2MU11</accession>
<evidence type="ECO:0008006" key="4">
    <source>
        <dbReference type="Google" id="ProtNLM"/>
    </source>
</evidence>
<feature type="compositionally biased region" description="Polar residues" evidence="1">
    <location>
        <begin position="48"/>
        <end position="62"/>
    </location>
</feature>
<evidence type="ECO:0000313" key="3">
    <source>
        <dbReference type="Proteomes" id="UP001497482"/>
    </source>
</evidence>
<sequence length="94" mass="9990">MRGCLVGRSCCTGPVRLAHCTACRLAIPPEPTTPPGLRDSRNVERTWRSSSEPGPTTCNSNAVVGPLDTTGRTTPPPPPPGIGECLRRVADKER</sequence>
<feature type="region of interest" description="Disordered" evidence="1">
    <location>
        <begin position="28"/>
        <end position="94"/>
    </location>
</feature>
<name>A0AAV2MU11_KNICA</name>
<evidence type="ECO:0000313" key="2">
    <source>
        <dbReference type="EMBL" id="CAL1616624.1"/>
    </source>
</evidence>
<dbReference type="AlphaFoldDB" id="A0AAV2MU11"/>
<dbReference type="Proteomes" id="UP001497482">
    <property type="component" value="Chromosome 9"/>
</dbReference>
<proteinExistence type="predicted"/>
<keyword evidence="3" id="KW-1185">Reference proteome</keyword>
<organism evidence="2 3">
    <name type="scientific">Knipowitschia caucasica</name>
    <name type="common">Caucasian dwarf goby</name>
    <name type="synonym">Pomatoschistus caucasicus</name>
    <dbReference type="NCBI Taxonomy" id="637954"/>
    <lineage>
        <taxon>Eukaryota</taxon>
        <taxon>Metazoa</taxon>
        <taxon>Chordata</taxon>
        <taxon>Craniata</taxon>
        <taxon>Vertebrata</taxon>
        <taxon>Euteleostomi</taxon>
        <taxon>Actinopterygii</taxon>
        <taxon>Neopterygii</taxon>
        <taxon>Teleostei</taxon>
        <taxon>Neoteleostei</taxon>
        <taxon>Acanthomorphata</taxon>
        <taxon>Gobiaria</taxon>
        <taxon>Gobiiformes</taxon>
        <taxon>Gobioidei</taxon>
        <taxon>Gobiidae</taxon>
        <taxon>Gobiinae</taxon>
        <taxon>Knipowitschia</taxon>
    </lineage>
</organism>
<dbReference type="EMBL" id="OZ035831">
    <property type="protein sequence ID" value="CAL1616624.1"/>
    <property type="molecule type" value="Genomic_DNA"/>
</dbReference>
<protein>
    <recommendedName>
        <fullName evidence="4">Secreted protein</fullName>
    </recommendedName>
</protein>
<feature type="compositionally biased region" description="Basic and acidic residues" evidence="1">
    <location>
        <begin position="85"/>
        <end position="94"/>
    </location>
</feature>
<feature type="compositionally biased region" description="Basic and acidic residues" evidence="1">
    <location>
        <begin position="38"/>
        <end position="47"/>
    </location>
</feature>
<reference evidence="2 3" key="1">
    <citation type="submission" date="2024-04" db="EMBL/GenBank/DDBJ databases">
        <authorList>
            <person name="Waldvogel A.-M."/>
            <person name="Schoenle A."/>
        </authorList>
    </citation>
    <scope>NUCLEOTIDE SEQUENCE [LARGE SCALE GENOMIC DNA]</scope>
</reference>
<evidence type="ECO:0000256" key="1">
    <source>
        <dbReference type="SAM" id="MobiDB-lite"/>
    </source>
</evidence>
<gene>
    <name evidence="2" type="ORF">KC01_LOCUS42338</name>
</gene>